<keyword evidence="5 7" id="KW-0862">Zinc</keyword>
<keyword evidence="7" id="KW-0963">Cytoplasm</keyword>
<comment type="catalytic activity">
    <reaction evidence="7">
        <text>4-imidazolone-5-propanoate + H2O = N-formimidoyl-L-glutamate</text>
        <dbReference type="Rhea" id="RHEA:23660"/>
        <dbReference type="ChEBI" id="CHEBI:15377"/>
        <dbReference type="ChEBI" id="CHEBI:58928"/>
        <dbReference type="ChEBI" id="CHEBI:77893"/>
        <dbReference type="EC" id="3.5.2.7"/>
    </reaction>
</comment>
<feature type="domain" description="Amidohydrolase-related" evidence="9">
    <location>
        <begin position="65"/>
        <end position="381"/>
    </location>
</feature>
<name>A0A7H1J849_9GAMM</name>
<feature type="binding site" evidence="7">
    <location>
        <position position="146"/>
    </location>
    <ligand>
        <name>N-formimidoyl-L-glutamate</name>
        <dbReference type="ChEBI" id="CHEBI:58928"/>
    </ligand>
</feature>
<dbReference type="UniPathway" id="UPA00379">
    <property type="reaction ID" value="UER00551"/>
</dbReference>
<feature type="binding site" evidence="7">
    <location>
        <position position="318"/>
    </location>
    <ligand>
        <name>Zn(2+)</name>
        <dbReference type="ChEBI" id="CHEBI:29105"/>
    </ligand>
</feature>
<dbReference type="InterPro" id="IPR006680">
    <property type="entry name" value="Amidohydro-rel"/>
</dbReference>
<dbReference type="NCBIfam" id="TIGR01224">
    <property type="entry name" value="hutI"/>
    <property type="match status" value="1"/>
</dbReference>
<dbReference type="EC" id="3.5.2.7" evidence="1 7"/>
<proteinExistence type="inferred from homology"/>
<evidence type="ECO:0000313" key="11">
    <source>
        <dbReference type="Proteomes" id="UP000516370"/>
    </source>
</evidence>
<feature type="binding site" evidence="7">
    <location>
        <position position="76"/>
    </location>
    <ligand>
        <name>Zn(2+)</name>
        <dbReference type="ChEBI" id="CHEBI:29105"/>
    </ligand>
</feature>
<dbReference type="GO" id="GO:0005737">
    <property type="term" value="C:cytoplasm"/>
    <property type="evidence" value="ECO:0007669"/>
    <property type="project" value="UniProtKB-SubCell"/>
</dbReference>
<evidence type="ECO:0000256" key="3">
    <source>
        <dbReference type="ARBA" id="ARBA00022801"/>
    </source>
</evidence>
<accession>A0A7H1J849</accession>
<feature type="compositionally biased region" description="Polar residues" evidence="8">
    <location>
        <begin position="408"/>
        <end position="426"/>
    </location>
</feature>
<dbReference type="KEGG" id="mard:IBG28_03125"/>
<feature type="binding site" evidence="7">
    <location>
        <position position="74"/>
    </location>
    <ligand>
        <name>Fe(3+)</name>
        <dbReference type="ChEBI" id="CHEBI:29034"/>
    </ligand>
</feature>
<feature type="binding site" evidence="7">
    <location>
        <position position="246"/>
    </location>
    <ligand>
        <name>4-imidazolone-5-propanoate</name>
        <dbReference type="ChEBI" id="CHEBI:77893"/>
    </ligand>
</feature>
<feature type="binding site" evidence="7">
    <location>
        <position position="243"/>
    </location>
    <ligand>
        <name>Fe(3+)</name>
        <dbReference type="ChEBI" id="CHEBI:29034"/>
    </ligand>
</feature>
<keyword evidence="3 7" id="KW-0378">Hydrolase</keyword>
<feature type="binding site" evidence="7">
    <location>
        <position position="318"/>
    </location>
    <ligand>
        <name>Fe(3+)</name>
        <dbReference type="ChEBI" id="CHEBI:29034"/>
    </ligand>
</feature>
<dbReference type="PANTHER" id="PTHR42752:SF1">
    <property type="entry name" value="IMIDAZOLONEPROPIONASE-RELATED"/>
    <property type="match status" value="1"/>
</dbReference>
<dbReference type="OrthoDB" id="9776455at2"/>
<dbReference type="CDD" id="cd01296">
    <property type="entry name" value="Imidazolone-5PH"/>
    <property type="match status" value="1"/>
</dbReference>
<dbReference type="HAMAP" id="MF_00372">
    <property type="entry name" value="HutI"/>
    <property type="match status" value="1"/>
</dbReference>
<evidence type="ECO:0000256" key="7">
    <source>
        <dbReference type="HAMAP-Rule" id="MF_00372"/>
    </source>
</evidence>
<evidence type="ECO:0000256" key="5">
    <source>
        <dbReference type="ARBA" id="ARBA00022833"/>
    </source>
</evidence>
<evidence type="ECO:0000256" key="6">
    <source>
        <dbReference type="ARBA" id="ARBA00023004"/>
    </source>
</evidence>
<keyword evidence="4 7" id="KW-0369">Histidine metabolism</keyword>
<keyword evidence="2 7" id="KW-0479">Metal-binding</keyword>
<dbReference type="InterPro" id="IPR005920">
    <property type="entry name" value="HutI"/>
</dbReference>
<comment type="function">
    <text evidence="7">Catalyzes the hydrolytic cleavage of the carbon-nitrogen bond in imidazolone-5-propanoate to yield N-formimidoyl-L-glutamate. It is the third step in the universal histidine degradation pathway.</text>
</comment>
<feature type="binding site" evidence="7">
    <location>
        <position position="146"/>
    </location>
    <ligand>
        <name>4-imidazolone-5-propanoate</name>
        <dbReference type="ChEBI" id="CHEBI:77893"/>
    </ligand>
</feature>
<protein>
    <recommendedName>
        <fullName evidence="1 7">Imidazolonepropionase</fullName>
        <ecNumber evidence="1 7">3.5.2.7</ecNumber>
    </recommendedName>
    <alternativeName>
        <fullName evidence="7">Imidazolone-5-propionate hydrolase</fullName>
    </alternativeName>
</protein>
<evidence type="ECO:0000256" key="4">
    <source>
        <dbReference type="ARBA" id="ARBA00022808"/>
    </source>
</evidence>
<feature type="binding site" evidence="7">
    <location>
        <position position="323"/>
    </location>
    <ligand>
        <name>4-imidazolone-5-propanoate</name>
        <dbReference type="ChEBI" id="CHEBI:77893"/>
    </ligand>
</feature>
<dbReference type="SUPFAM" id="SSF51338">
    <property type="entry name" value="Composite domain of metallo-dependent hydrolases"/>
    <property type="match status" value="1"/>
</dbReference>
<feature type="binding site" evidence="7">
    <location>
        <position position="76"/>
    </location>
    <ligand>
        <name>Fe(3+)</name>
        <dbReference type="ChEBI" id="CHEBI:29034"/>
    </ligand>
</feature>
<feature type="binding site" evidence="7">
    <location>
        <position position="179"/>
    </location>
    <ligand>
        <name>4-imidazolone-5-propanoate</name>
        <dbReference type="ChEBI" id="CHEBI:77893"/>
    </ligand>
</feature>
<evidence type="ECO:0000256" key="1">
    <source>
        <dbReference type="ARBA" id="ARBA00012864"/>
    </source>
</evidence>
<dbReference type="GO" id="GO:0019556">
    <property type="term" value="P:L-histidine catabolic process to glutamate and formamide"/>
    <property type="evidence" value="ECO:0007669"/>
    <property type="project" value="UniProtKB-UniRule"/>
</dbReference>
<keyword evidence="6 7" id="KW-0408">Iron</keyword>
<dbReference type="AlphaFoldDB" id="A0A7H1J849"/>
<evidence type="ECO:0000256" key="2">
    <source>
        <dbReference type="ARBA" id="ARBA00022723"/>
    </source>
</evidence>
<dbReference type="InterPro" id="IPR011059">
    <property type="entry name" value="Metal-dep_hydrolase_composite"/>
</dbReference>
<comment type="similarity">
    <text evidence="7">Belongs to the metallo-dependent hydrolases superfamily. HutI family.</text>
</comment>
<feature type="binding site" evidence="7">
    <location>
        <position position="320"/>
    </location>
    <ligand>
        <name>N-formimidoyl-L-glutamate</name>
        <dbReference type="ChEBI" id="CHEBI:58928"/>
    </ligand>
</feature>
<dbReference type="Gene3D" id="3.20.20.140">
    <property type="entry name" value="Metal-dependent hydrolases"/>
    <property type="match status" value="1"/>
</dbReference>
<evidence type="ECO:0000259" key="9">
    <source>
        <dbReference type="Pfam" id="PF01979"/>
    </source>
</evidence>
<comment type="pathway">
    <text evidence="7">Amino-acid degradation; L-histidine degradation into L-glutamate; N-formimidoyl-L-glutamate from L-histidine: step 3/3.</text>
</comment>
<dbReference type="FunFam" id="3.20.20.140:FF:000007">
    <property type="entry name" value="Imidazolonepropionase"/>
    <property type="match status" value="1"/>
</dbReference>
<evidence type="ECO:0000256" key="8">
    <source>
        <dbReference type="SAM" id="MobiDB-lite"/>
    </source>
</evidence>
<dbReference type="GO" id="GO:0019557">
    <property type="term" value="P:L-histidine catabolic process to glutamate and formate"/>
    <property type="evidence" value="ECO:0007669"/>
    <property type="project" value="UniProtKB-UniPathway"/>
</dbReference>
<dbReference type="RefSeq" id="WP_111607196.1">
    <property type="nucleotide sequence ID" value="NZ_BMLJ01000004.1"/>
</dbReference>
<dbReference type="GO" id="GO:0005506">
    <property type="term" value="F:iron ion binding"/>
    <property type="evidence" value="ECO:0007669"/>
    <property type="project" value="UniProtKB-UniRule"/>
</dbReference>
<feature type="binding site" evidence="7">
    <location>
        <position position="243"/>
    </location>
    <ligand>
        <name>Zn(2+)</name>
        <dbReference type="ChEBI" id="CHEBI:29105"/>
    </ligand>
</feature>
<keyword evidence="11" id="KW-1185">Reference proteome</keyword>
<dbReference type="Gene3D" id="2.30.40.10">
    <property type="entry name" value="Urease, subunit C, domain 1"/>
    <property type="match status" value="1"/>
</dbReference>
<dbReference type="PANTHER" id="PTHR42752">
    <property type="entry name" value="IMIDAZOLONEPROPIONASE"/>
    <property type="match status" value="1"/>
</dbReference>
<gene>
    <name evidence="7" type="primary">hutI</name>
    <name evidence="10" type="ORF">IBG28_03125</name>
</gene>
<comment type="cofactor">
    <cofactor evidence="7">
        <name>Zn(2+)</name>
        <dbReference type="ChEBI" id="CHEBI:29105"/>
    </cofactor>
    <cofactor evidence="7">
        <name>Fe(3+)</name>
        <dbReference type="ChEBI" id="CHEBI:29034"/>
    </cofactor>
    <text evidence="7">Binds 1 zinc or iron ion per subunit.</text>
</comment>
<feature type="binding site" evidence="7">
    <location>
        <position position="322"/>
    </location>
    <ligand>
        <name>N-formimidoyl-L-glutamate</name>
        <dbReference type="ChEBI" id="CHEBI:58928"/>
    </ligand>
</feature>
<reference evidence="10 11" key="1">
    <citation type="submission" date="2020-09" db="EMBL/GenBank/DDBJ databases">
        <title>Complete genome sequence of an Arctic sea ice bacterium Marinomonas arctica BSI20414.</title>
        <authorList>
            <person name="Liao L."/>
            <person name="Chen B."/>
        </authorList>
    </citation>
    <scope>NUCLEOTIDE SEQUENCE [LARGE SCALE GENOMIC DNA]</scope>
    <source>
        <strain evidence="10 11">BSI20414</strain>
    </source>
</reference>
<organism evidence="10 11">
    <name type="scientific">Marinomonas arctica</name>
    <dbReference type="NCBI Taxonomy" id="383750"/>
    <lineage>
        <taxon>Bacteria</taxon>
        <taxon>Pseudomonadati</taxon>
        <taxon>Pseudomonadota</taxon>
        <taxon>Gammaproteobacteria</taxon>
        <taxon>Oceanospirillales</taxon>
        <taxon>Oceanospirillaceae</taxon>
        <taxon>Marinomonas</taxon>
    </lineage>
</organism>
<feature type="binding site" evidence="7">
    <location>
        <position position="83"/>
    </location>
    <ligand>
        <name>4-imidazolone-5-propanoate</name>
        <dbReference type="ChEBI" id="CHEBI:77893"/>
    </ligand>
</feature>
<dbReference type="GO" id="GO:0008270">
    <property type="term" value="F:zinc ion binding"/>
    <property type="evidence" value="ECO:0007669"/>
    <property type="project" value="UniProtKB-UniRule"/>
</dbReference>
<dbReference type="SUPFAM" id="SSF51556">
    <property type="entry name" value="Metallo-dependent hydrolases"/>
    <property type="match status" value="1"/>
</dbReference>
<feature type="region of interest" description="Disordered" evidence="8">
    <location>
        <begin position="403"/>
        <end position="426"/>
    </location>
</feature>
<dbReference type="Proteomes" id="UP000516370">
    <property type="component" value="Chromosome"/>
</dbReference>
<dbReference type="EMBL" id="CP061081">
    <property type="protein sequence ID" value="QNT06665.1"/>
    <property type="molecule type" value="Genomic_DNA"/>
</dbReference>
<dbReference type="Pfam" id="PF01979">
    <property type="entry name" value="Amidohydro_1"/>
    <property type="match status" value="1"/>
</dbReference>
<feature type="binding site" evidence="7">
    <location>
        <position position="74"/>
    </location>
    <ligand>
        <name>Zn(2+)</name>
        <dbReference type="ChEBI" id="CHEBI:29105"/>
    </ligand>
</feature>
<dbReference type="InterPro" id="IPR032466">
    <property type="entry name" value="Metal_Hydrolase"/>
</dbReference>
<dbReference type="GO" id="GO:0050480">
    <property type="term" value="F:imidazolonepropionase activity"/>
    <property type="evidence" value="ECO:0007669"/>
    <property type="project" value="UniProtKB-UniRule"/>
</dbReference>
<comment type="subcellular location">
    <subcellularLocation>
        <location evidence="7">Cytoplasm</location>
    </subcellularLocation>
</comment>
<evidence type="ECO:0000313" key="10">
    <source>
        <dbReference type="EMBL" id="QNT06665.1"/>
    </source>
</evidence>
<sequence length="426" mass="45485">MTRDSLITLDSVWRGAHVATMKGGQYSIIENAAIGVRGGRIVWIGKAHDLPAYQTQHEHDLGGGWITPGLIDCHTHLVFGGNRAGEFEQRLNGVSYQDIAKQGGGIASSVRATREASEAELVASALRRLKSLMADGVTTVEIKSGYGLSLDSELKMLRVAGKLGDEWPVTIKRTCLAAHAMPPEFDDKDAYIDYLCEKVLPKVAQLGMADAVDAFCEGIAFSTEQVARYFRTAESLGLPVKIHAEQLSSLGGTAMASSFKALSADHIEFIEESDVKAMAESGTVAVLLPGAFFTLKETQRPPIALLRQYGVPMAIATDANPGTSPALSLRLMMNMACTLFALTPEEALAGATIHAAKALGMADSHGSLEIGKVADFVCWQVDSPGELSYWLGGDLVKTRVYEGKQSDGKNSQGSNRLGKNSQGEPA</sequence>